<dbReference type="STRING" id="1505723.SAMN04487792_0181"/>
<dbReference type="Proteomes" id="UP000199599">
    <property type="component" value="Unassembled WGS sequence"/>
</dbReference>
<gene>
    <name evidence="1" type="ORF">SAMN04487792_0181</name>
</gene>
<accession>A0A1I1RH95</accession>
<dbReference type="RefSeq" id="WP_255409268.1">
    <property type="nucleotide sequence ID" value="NZ_CBCRVU010000001.1"/>
</dbReference>
<organism evidence="1 2">
    <name type="scientific">Lactobacillus bombicola</name>
    <dbReference type="NCBI Taxonomy" id="1505723"/>
    <lineage>
        <taxon>Bacteria</taxon>
        <taxon>Bacillati</taxon>
        <taxon>Bacillota</taxon>
        <taxon>Bacilli</taxon>
        <taxon>Lactobacillales</taxon>
        <taxon>Lactobacillaceae</taxon>
        <taxon>Lactobacillus</taxon>
    </lineage>
</organism>
<sequence>MDSLMRHIFGLQKKKVKHQKHSKYNNKKRKSLICGHTFFGIF</sequence>
<reference evidence="2" key="1">
    <citation type="submission" date="2016-10" db="EMBL/GenBank/DDBJ databases">
        <authorList>
            <person name="Varghese N."/>
            <person name="Submissions S."/>
        </authorList>
    </citation>
    <scope>NUCLEOTIDE SEQUENCE [LARGE SCALE GENOMIC DNA]</scope>
    <source>
        <strain evidence="2">R-53102</strain>
    </source>
</reference>
<evidence type="ECO:0000313" key="2">
    <source>
        <dbReference type="Proteomes" id="UP000199599"/>
    </source>
</evidence>
<dbReference type="AlphaFoldDB" id="A0A1I1RH95"/>
<evidence type="ECO:0000313" key="1">
    <source>
        <dbReference type="EMBL" id="SFD29850.1"/>
    </source>
</evidence>
<name>A0A1I1RH95_9LACO</name>
<proteinExistence type="predicted"/>
<dbReference type="EMBL" id="FOMN01000001">
    <property type="protein sequence ID" value="SFD29850.1"/>
    <property type="molecule type" value="Genomic_DNA"/>
</dbReference>
<protein>
    <submittedName>
        <fullName evidence="1">Uncharacterized protein</fullName>
    </submittedName>
</protein>